<evidence type="ECO:0000313" key="2">
    <source>
        <dbReference type="Proteomes" id="UP000789920"/>
    </source>
</evidence>
<gene>
    <name evidence="1" type="ORF">RPERSI_LOCUS5373</name>
</gene>
<keyword evidence="2" id="KW-1185">Reference proteome</keyword>
<reference evidence="1" key="1">
    <citation type="submission" date="2021-06" db="EMBL/GenBank/DDBJ databases">
        <authorList>
            <person name="Kallberg Y."/>
            <person name="Tangrot J."/>
            <person name="Rosling A."/>
        </authorList>
    </citation>
    <scope>NUCLEOTIDE SEQUENCE</scope>
    <source>
        <strain evidence="1">MA461A</strain>
    </source>
</reference>
<protein>
    <submittedName>
        <fullName evidence="1">11896_t:CDS:1</fullName>
    </submittedName>
</protein>
<name>A0ACA9MEX7_9GLOM</name>
<dbReference type="EMBL" id="CAJVQC010008005">
    <property type="protein sequence ID" value="CAG8586685.1"/>
    <property type="molecule type" value="Genomic_DNA"/>
</dbReference>
<organism evidence="1 2">
    <name type="scientific">Racocetra persica</name>
    <dbReference type="NCBI Taxonomy" id="160502"/>
    <lineage>
        <taxon>Eukaryota</taxon>
        <taxon>Fungi</taxon>
        <taxon>Fungi incertae sedis</taxon>
        <taxon>Mucoromycota</taxon>
        <taxon>Glomeromycotina</taxon>
        <taxon>Glomeromycetes</taxon>
        <taxon>Diversisporales</taxon>
        <taxon>Gigasporaceae</taxon>
        <taxon>Racocetra</taxon>
    </lineage>
</organism>
<proteinExistence type="predicted"/>
<dbReference type="Proteomes" id="UP000789920">
    <property type="component" value="Unassembled WGS sequence"/>
</dbReference>
<feature type="non-terminal residue" evidence="1">
    <location>
        <position position="435"/>
    </location>
</feature>
<comment type="caution">
    <text evidence="1">The sequence shown here is derived from an EMBL/GenBank/DDBJ whole genome shotgun (WGS) entry which is preliminary data.</text>
</comment>
<sequence>MIINLAIPTFQKQVDLDSNLDINDVFQEAFSLNNNLVLSIEVGKTFTSWCDIEQYIKAYAISQGFAIRLDRSEKSLGIIIRADIVCRHAGIAKKTSTGLRTTKSIAIGCPFKIVVRWINNEYHVRSANLEHNYPMDIAVTSFNPGYCKLSHNEKDQVNILFNSDVPVPTIIRMLSEQYSRYIHNKDIYNSLNPRSRDCIKSLLQISELLTYLHNNSEYKITYSVNDNKLHCLFFATQSALTTFKCYPEIILMDATYKTIISECHFYLLVGDLAVLSAIRTELPHVKHQLCTWHIEQNIVKNLTSKLSNKFLAFSKDFKLVITETVEDQFTIRWDRLLKEYSEVNSYMEQWKSISHMWAYCYTNKNINYGIRTTQCSEASNAHLKRLLGHTVPLPELINMLKKLSHNQLERFQYQQYRLRGSTRQQYTELLKNVSM</sequence>
<evidence type="ECO:0000313" key="1">
    <source>
        <dbReference type="EMBL" id="CAG8586685.1"/>
    </source>
</evidence>
<accession>A0ACA9MEX7</accession>